<sequence length="709" mass="77947">MFRGRPHRGRFPRPYGPPAGIPSRASHHGHSPPPGPGRPLPPGPYREERERHGYHHGYPEDYRRSPPRRRYSSPGSSSYRGSSGEFRGNGPPPREHSSKRLTPSPTRGDIPIDHSLVITVGNELTGSQAPRSSRNSEHHYDRDYHTGDPHYKHSSGMRPSYEQGSEERYRRRSQSRGRSRARSRSHSRGRSRSRSRSRGKSRGRSKSRPRSRSRSRGRSRGRSKSRPRSRSRSRGRSRGRSHGKGCREDEFRELEMARRRKELEEMFGAPTKSILKKRVDSETDSPAAVQSSDSPVDVSGDHQSSSLSRETERFLSVVTKGMESGLFASMLGETAEQPPDQRVRAMTHALNLGQYEEILSMVKQETDGEGGGEFLLPHERVRQDSSGFSRILGMMGNAPDLQEKRKSFTDIEDEEKFLYGDEEEGDREKVPGQAHPVAPARAPRCTASPSCPTTVTAGPKLPSITTAASWRCPSIATVSRRGRSIPAGESSGSAPQPGRGGPRARERGVCDWRRRRLAHIAMAAARRLAKTAWTPACSGLSPAGAARRQVPPPRPDCRRRHRRRCAEQRRPGGAPQQQPQPEGYPPGLDPRESKEREEVAEYEKIQDLLKAIGLDLGVAEISKMAARTQERLHGRSRRRAPPAAWRGCRSGGLRPAATAGARATAAPAAAAAAAVAVAAAAAARAAAGRGHPNGEALRLTPSLQAGLTR</sequence>
<keyword evidence="3" id="KW-1185">Reference proteome</keyword>
<feature type="compositionally biased region" description="Basic residues" evidence="1">
    <location>
        <begin position="170"/>
        <end position="244"/>
    </location>
</feature>
<dbReference type="InterPro" id="IPR055309">
    <property type="entry name" value="Znf318-like"/>
</dbReference>
<feature type="region of interest" description="Disordered" evidence="1">
    <location>
        <begin position="684"/>
        <end position="709"/>
    </location>
</feature>
<feature type="compositionally biased region" description="Pro residues" evidence="1">
    <location>
        <begin position="31"/>
        <end position="44"/>
    </location>
</feature>
<reference evidence="2" key="1">
    <citation type="submission" date="2021-01" db="EMBL/GenBank/DDBJ databases">
        <title>A chromosome-scale assembly of European eel, Anguilla anguilla.</title>
        <authorList>
            <person name="Henkel C."/>
            <person name="Jong-Raadsen S.A."/>
            <person name="Dufour S."/>
            <person name="Weltzien F.-A."/>
            <person name="Palstra A.P."/>
            <person name="Pelster B."/>
            <person name="Spaink H.P."/>
            <person name="Van Den Thillart G.E."/>
            <person name="Jansen H."/>
            <person name="Zahm M."/>
            <person name="Klopp C."/>
            <person name="Cedric C."/>
            <person name="Louis A."/>
            <person name="Berthelot C."/>
            <person name="Parey E."/>
            <person name="Roest Crollius H."/>
            <person name="Montfort J."/>
            <person name="Robinson-Rechavi M."/>
            <person name="Bucao C."/>
            <person name="Bouchez O."/>
            <person name="Gislard M."/>
            <person name="Lluch J."/>
            <person name="Milhes M."/>
            <person name="Lampietro C."/>
            <person name="Lopez Roques C."/>
            <person name="Donnadieu C."/>
            <person name="Braasch I."/>
            <person name="Desvignes T."/>
            <person name="Postlethwait J."/>
            <person name="Bobe J."/>
            <person name="Guiguen Y."/>
            <person name="Dirks R."/>
        </authorList>
    </citation>
    <scope>NUCLEOTIDE SEQUENCE</scope>
    <source>
        <strain evidence="2">Tag_6206</strain>
        <tissue evidence="2">Liver</tissue>
    </source>
</reference>
<gene>
    <name evidence="2" type="ORF">ANANG_G00305580</name>
</gene>
<feature type="region of interest" description="Disordered" evidence="1">
    <location>
        <begin position="629"/>
        <end position="655"/>
    </location>
</feature>
<feature type="compositionally biased region" description="Low complexity" evidence="1">
    <location>
        <begin position="571"/>
        <end position="581"/>
    </location>
</feature>
<comment type="caution">
    <text evidence="2">The sequence shown here is derived from an EMBL/GenBank/DDBJ whole genome shotgun (WGS) entry which is preliminary data.</text>
</comment>
<dbReference type="Proteomes" id="UP001044222">
    <property type="component" value="Chromosome 18"/>
</dbReference>
<feature type="compositionally biased region" description="Basic and acidic residues" evidence="1">
    <location>
        <begin position="45"/>
        <end position="64"/>
    </location>
</feature>
<organism evidence="2 3">
    <name type="scientific">Anguilla anguilla</name>
    <name type="common">European freshwater eel</name>
    <name type="synonym">Muraena anguilla</name>
    <dbReference type="NCBI Taxonomy" id="7936"/>
    <lineage>
        <taxon>Eukaryota</taxon>
        <taxon>Metazoa</taxon>
        <taxon>Chordata</taxon>
        <taxon>Craniata</taxon>
        <taxon>Vertebrata</taxon>
        <taxon>Euteleostomi</taxon>
        <taxon>Actinopterygii</taxon>
        <taxon>Neopterygii</taxon>
        <taxon>Teleostei</taxon>
        <taxon>Anguilliformes</taxon>
        <taxon>Anguillidae</taxon>
        <taxon>Anguilla</taxon>
    </lineage>
</organism>
<feature type="region of interest" description="Disordered" evidence="1">
    <location>
        <begin position="479"/>
        <end position="509"/>
    </location>
</feature>
<feature type="compositionally biased region" description="Basic and acidic residues" evidence="1">
    <location>
        <begin position="134"/>
        <end position="151"/>
    </location>
</feature>
<dbReference type="GO" id="GO:0005654">
    <property type="term" value="C:nucleoplasm"/>
    <property type="evidence" value="ECO:0007669"/>
    <property type="project" value="TreeGrafter"/>
</dbReference>
<feature type="compositionally biased region" description="Basic residues" evidence="1">
    <location>
        <begin position="1"/>
        <end position="11"/>
    </location>
</feature>
<feature type="compositionally biased region" description="Basic and acidic residues" evidence="1">
    <location>
        <begin position="245"/>
        <end position="264"/>
    </location>
</feature>
<dbReference type="PANTHER" id="PTHR15577">
    <property type="entry name" value="ZINC FINGER CONTAINING PROTEIN"/>
    <property type="match status" value="1"/>
</dbReference>
<dbReference type="EMBL" id="JAFIRN010000018">
    <property type="protein sequence ID" value="KAG5831615.1"/>
    <property type="molecule type" value="Genomic_DNA"/>
</dbReference>
<proteinExistence type="predicted"/>
<feature type="region of interest" description="Disordered" evidence="1">
    <location>
        <begin position="539"/>
        <end position="598"/>
    </location>
</feature>
<feature type="region of interest" description="Disordered" evidence="1">
    <location>
        <begin position="421"/>
        <end position="451"/>
    </location>
</feature>
<dbReference type="PANTHER" id="PTHR15577:SF2">
    <property type="entry name" value="ZINC FINGER PROTEIN 318"/>
    <property type="match status" value="1"/>
</dbReference>
<evidence type="ECO:0000313" key="2">
    <source>
        <dbReference type="EMBL" id="KAG5831615.1"/>
    </source>
</evidence>
<feature type="region of interest" description="Disordered" evidence="1">
    <location>
        <begin position="1"/>
        <end position="311"/>
    </location>
</feature>
<dbReference type="AlphaFoldDB" id="A0A9D3RIV9"/>
<evidence type="ECO:0000313" key="3">
    <source>
        <dbReference type="Proteomes" id="UP001044222"/>
    </source>
</evidence>
<evidence type="ECO:0000256" key="1">
    <source>
        <dbReference type="SAM" id="MobiDB-lite"/>
    </source>
</evidence>
<dbReference type="GO" id="GO:0045893">
    <property type="term" value="P:positive regulation of DNA-templated transcription"/>
    <property type="evidence" value="ECO:0007669"/>
    <property type="project" value="TreeGrafter"/>
</dbReference>
<name>A0A9D3RIV9_ANGAN</name>
<accession>A0A9D3RIV9</accession>
<feature type="compositionally biased region" description="Polar residues" evidence="1">
    <location>
        <begin position="122"/>
        <end position="133"/>
    </location>
</feature>
<dbReference type="GO" id="GO:0045892">
    <property type="term" value="P:negative regulation of DNA-templated transcription"/>
    <property type="evidence" value="ECO:0007669"/>
    <property type="project" value="TreeGrafter"/>
</dbReference>
<feature type="compositionally biased region" description="Low complexity" evidence="1">
    <location>
        <begin position="72"/>
        <end position="84"/>
    </location>
</feature>
<protein>
    <submittedName>
        <fullName evidence="2">Uncharacterized protein</fullName>
    </submittedName>
</protein>
<feature type="compositionally biased region" description="Basic and acidic residues" evidence="1">
    <location>
        <begin position="589"/>
        <end position="598"/>
    </location>
</feature>